<feature type="transmembrane region" description="Helical" evidence="6">
    <location>
        <begin position="592"/>
        <end position="610"/>
    </location>
</feature>
<comment type="subcellular location">
    <subcellularLocation>
        <location evidence="1">Membrane</location>
        <topology evidence="1">Multi-pass membrane protein</topology>
    </subcellularLocation>
</comment>
<dbReference type="InterPro" id="IPR017501">
    <property type="entry name" value="Phage_infect_YhgE_C"/>
</dbReference>
<accession>A0ABN6MDF5</accession>
<keyword evidence="2 6" id="KW-0812">Transmembrane</keyword>
<dbReference type="Pfam" id="PF12698">
    <property type="entry name" value="ABC2_membrane_3"/>
    <property type="match status" value="2"/>
</dbReference>
<feature type="domain" description="ABC-2 type transporter transmembrane" evidence="7">
    <location>
        <begin position="442"/>
        <end position="695"/>
    </location>
</feature>
<feature type="domain" description="ABC-2 type transporter transmembrane" evidence="7">
    <location>
        <begin position="25"/>
        <end position="169"/>
    </location>
</feature>
<keyword evidence="5" id="KW-0175">Coiled coil</keyword>
<protein>
    <submittedName>
        <fullName evidence="8">Phage infection protein</fullName>
    </submittedName>
</protein>
<dbReference type="PANTHER" id="PTHR43077:SF10">
    <property type="entry name" value="TRANSPORT PERMEASE PROTEIN"/>
    <property type="match status" value="1"/>
</dbReference>
<dbReference type="InterPro" id="IPR051328">
    <property type="entry name" value="T7SS_ABC-Transporter"/>
</dbReference>
<feature type="transmembrane region" description="Helical" evidence="6">
    <location>
        <begin position="562"/>
        <end position="586"/>
    </location>
</feature>
<evidence type="ECO:0000313" key="9">
    <source>
        <dbReference type="Proteomes" id="UP001320544"/>
    </source>
</evidence>
<sequence length="718" mass="76342">MKNILRIMYGDLTHATKNVIGAIVLVGLIVVPALYAWFNIAGSWDPYGNTQGLKVAVANEDAGYQSDLVPLEVNVGDSVVSALRADDEFDWVFTDEEAAVEGVRSGAYYAAIVIPESFSADMMTLFSPDMQHSSIVYYSNEKENAIAPRVTEKGASTIQGSIDETFAQTVAEVGLKTTNDLLSFMSGDEVTSYVSVLDRRLGAAVDTLSDSAERMAAFAALVGSTAALIDSTSGILEETGSAQTDAQALISSSQSGLSDVRASLSELTAIVREAFDRSIAGYDEVSAGIDRALDDLSAGASGAVGGLDEASAEIQGLIDGSERARDALAQADPGNPAIAEIDRAIEAQRSLKTRVDEMARTLSGASSDVESQRAAVRDLIDRAKQSMAGVQWSYETQLESQIEELESELGEIASSSSSVADSLDAATEGLSQLSGSLADDLESAQGALQEAADTLKASAEKLGSNRTELQEAAQSGDVEKIKSIVGSDLDGMARFLAAPVHEDRQAVFGIANNGSAMAAFYTILSLWVGAVILVAMMKVAVSDRRVAELENPKPYQLYLGRFGIFALLSFLQSTVVCLGDLFFLGIQCEHPLLFMLAGWVAAFVFCNLIYTLTVSFGDVGKAIAVVLLVMQVAGSGGTFPIEMSAGFFQAVYPFLPFTHGIAAMHACIGGIYGNEYWIEIGCTLLFLIPSLLLGFVLRNPVVRLNRFVIDKLEETKLM</sequence>
<evidence type="ECO:0000256" key="1">
    <source>
        <dbReference type="ARBA" id="ARBA00004141"/>
    </source>
</evidence>
<keyword evidence="3 6" id="KW-1133">Transmembrane helix</keyword>
<dbReference type="NCBIfam" id="TIGR03062">
    <property type="entry name" value="pip_yhgE_Cterm"/>
    <property type="match status" value="1"/>
</dbReference>
<evidence type="ECO:0000256" key="5">
    <source>
        <dbReference type="SAM" id="Coils"/>
    </source>
</evidence>
<evidence type="ECO:0000313" key="8">
    <source>
        <dbReference type="EMBL" id="BDE95664.1"/>
    </source>
</evidence>
<gene>
    <name evidence="8" type="ORF">CE91St30_09970</name>
</gene>
<proteinExistence type="predicted"/>
<feature type="transmembrane region" description="Helical" evidence="6">
    <location>
        <begin position="647"/>
        <end position="669"/>
    </location>
</feature>
<feature type="transmembrane region" description="Helical" evidence="6">
    <location>
        <begin position="20"/>
        <end position="38"/>
    </location>
</feature>
<dbReference type="InterPro" id="IPR013525">
    <property type="entry name" value="ABC2_TM"/>
</dbReference>
<name>A0ABN6MDF5_9ACTN</name>
<evidence type="ECO:0000256" key="4">
    <source>
        <dbReference type="ARBA" id="ARBA00023136"/>
    </source>
</evidence>
<evidence type="ECO:0000259" key="7">
    <source>
        <dbReference type="Pfam" id="PF12698"/>
    </source>
</evidence>
<keyword evidence="9" id="KW-1185">Reference proteome</keyword>
<organism evidence="8 9">
    <name type="scientific">Raoultibacter timonensis</name>
    <dbReference type="NCBI Taxonomy" id="1907662"/>
    <lineage>
        <taxon>Bacteria</taxon>
        <taxon>Bacillati</taxon>
        <taxon>Actinomycetota</taxon>
        <taxon>Coriobacteriia</taxon>
        <taxon>Eggerthellales</taxon>
        <taxon>Eggerthellaceae</taxon>
        <taxon>Raoultibacter</taxon>
    </lineage>
</organism>
<reference evidence="8 9" key="1">
    <citation type="submission" date="2022-01" db="EMBL/GenBank/DDBJ databases">
        <title>Novel bile acid biosynthetic pathways are enriched in the microbiome of centenarians.</title>
        <authorList>
            <person name="Sato Y."/>
            <person name="Atarashi K."/>
            <person name="Plichta R.D."/>
            <person name="Arai Y."/>
            <person name="Sasajima S."/>
            <person name="Kearney M.S."/>
            <person name="Suda W."/>
            <person name="Takeshita K."/>
            <person name="Sasaki T."/>
            <person name="Okamoto S."/>
            <person name="Skelly N.A."/>
            <person name="Okamura Y."/>
            <person name="Vlamakis H."/>
            <person name="Li Y."/>
            <person name="Tanoue T."/>
            <person name="Takei H."/>
            <person name="Nittono H."/>
            <person name="Narushima S."/>
            <person name="Irie J."/>
            <person name="Itoh H."/>
            <person name="Moriya K."/>
            <person name="Sugiura Y."/>
            <person name="Suematsu M."/>
            <person name="Moritoki N."/>
            <person name="Shibata S."/>
            <person name="Littman R.D."/>
            <person name="Fischbach A.M."/>
            <person name="Uwamino Y."/>
            <person name="Inoue T."/>
            <person name="Honda A."/>
            <person name="Hattori M."/>
            <person name="Murai T."/>
            <person name="Xavier J.R."/>
            <person name="Hirose N."/>
            <person name="Honda K."/>
        </authorList>
    </citation>
    <scope>NUCLEOTIDE SEQUENCE [LARGE SCALE GENOMIC DNA]</scope>
    <source>
        <strain evidence="8 9">CE91-St30</strain>
    </source>
</reference>
<evidence type="ECO:0000256" key="2">
    <source>
        <dbReference type="ARBA" id="ARBA00022692"/>
    </source>
</evidence>
<evidence type="ECO:0000256" key="6">
    <source>
        <dbReference type="SAM" id="Phobius"/>
    </source>
</evidence>
<dbReference type="Gene3D" id="3.40.1710.10">
    <property type="entry name" value="abc type-2 transporter like domain"/>
    <property type="match status" value="1"/>
</dbReference>
<feature type="transmembrane region" description="Helical" evidence="6">
    <location>
        <begin position="676"/>
        <end position="697"/>
    </location>
</feature>
<feature type="coiled-coil region" evidence="5">
    <location>
        <begin position="441"/>
        <end position="472"/>
    </location>
</feature>
<dbReference type="RefSeq" id="WP_244411972.1">
    <property type="nucleotide sequence ID" value="NZ_AP025564.1"/>
</dbReference>
<keyword evidence="4 6" id="KW-0472">Membrane</keyword>
<dbReference type="InterPro" id="IPR017500">
    <property type="entry name" value="Phage_infect_YhgE_N"/>
</dbReference>
<feature type="transmembrane region" description="Helical" evidence="6">
    <location>
        <begin position="518"/>
        <end position="541"/>
    </location>
</feature>
<dbReference type="EMBL" id="AP025564">
    <property type="protein sequence ID" value="BDE95664.1"/>
    <property type="molecule type" value="Genomic_DNA"/>
</dbReference>
<dbReference type="NCBIfam" id="TIGR03061">
    <property type="entry name" value="pip_yhgE_Nterm"/>
    <property type="match status" value="1"/>
</dbReference>
<dbReference type="PANTHER" id="PTHR43077">
    <property type="entry name" value="TRANSPORT PERMEASE YVFS-RELATED"/>
    <property type="match status" value="1"/>
</dbReference>
<dbReference type="Proteomes" id="UP001320544">
    <property type="component" value="Chromosome"/>
</dbReference>
<feature type="transmembrane region" description="Helical" evidence="6">
    <location>
        <begin position="622"/>
        <end position="641"/>
    </location>
</feature>
<evidence type="ECO:0000256" key="3">
    <source>
        <dbReference type="ARBA" id="ARBA00022989"/>
    </source>
</evidence>